<evidence type="ECO:0000256" key="2">
    <source>
        <dbReference type="ARBA" id="ARBA00010239"/>
    </source>
</evidence>
<dbReference type="OrthoDB" id="515064at2759"/>
<evidence type="ECO:0000256" key="4">
    <source>
        <dbReference type="ARBA" id="ARBA00023163"/>
    </source>
</evidence>
<keyword evidence="4" id="KW-0804">Transcription</keyword>
<comment type="subcellular location">
    <subcellularLocation>
        <location evidence="1">Nucleus</location>
    </subcellularLocation>
</comment>
<evidence type="ECO:0000313" key="6">
    <source>
        <dbReference type="EMBL" id="KAF3334615.1"/>
    </source>
</evidence>
<evidence type="ECO:0000256" key="5">
    <source>
        <dbReference type="ARBA" id="ARBA00023242"/>
    </source>
</evidence>
<dbReference type="EMBL" id="SWLB01000009">
    <property type="protein sequence ID" value="KAF3334615.1"/>
    <property type="molecule type" value="Genomic_DNA"/>
</dbReference>
<keyword evidence="3" id="KW-0805">Transcription regulation</keyword>
<keyword evidence="5" id="KW-0539">Nucleus</keyword>
<comment type="similarity">
    <text evidence="2">Belongs to the SNF5 family.</text>
</comment>
<proteinExistence type="inferred from homology"/>
<evidence type="ECO:0000256" key="3">
    <source>
        <dbReference type="ARBA" id="ARBA00023015"/>
    </source>
</evidence>
<name>A0A833QX05_9POAL</name>
<keyword evidence="7" id="KW-1185">Reference proteome</keyword>
<organism evidence="6 7">
    <name type="scientific">Carex littledalei</name>
    <dbReference type="NCBI Taxonomy" id="544730"/>
    <lineage>
        <taxon>Eukaryota</taxon>
        <taxon>Viridiplantae</taxon>
        <taxon>Streptophyta</taxon>
        <taxon>Embryophyta</taxon>
        <taxon>Tracheophyta</taxon>
        <taxon>Spermatophyta</taxon>
        <taxon>Magnoliopsida</taxon>
        <taxon>Liliopsida</taxon>
        <taxon>Poales</taxon>
        <taxon>Cyperaceae</taxon>
        <taxon>Cyperoideae</taxon>
        <taxon>Cariceae</taxon>
        <taxon>Carex</taxon>
        <taxon>Carex subgen. Euthyceras</taxon>
    </lineage>
</organism>
<dbReference type="GO" id="GO:0006338">
    <property type="term" value="P:chromatin remodeling"/>
    <property type="evidence" value="ECO:0007669"/>
    <property type="project" value="InterPro"/>
</dbReference>
<gene>
    <name evidence="6" type="ORF">FCM35_KLT21219</name>
</gene>
<dbReference type="Proteomes" id="UP000623129">
    <property type="component" value="Unassembled WGS sequence"/>
</dbReference>
<comment type="caution">
    <text evidence="6">The sequence shown here is derived from an EMBL/GenBank/DDBJ whole genome shotgun (WGS) entry which is preliminary data.</text>
</comment>
<dbReference type="AlphaFoldDB" id="A0A833QX05"/>
<protein>
    <submittedName>
        <fullName evidence="6">Chromatin structure-remodeling complex protein BSH</fullName>
    </submittedName>
</protein>
<dbReference type="PANTHER" id="PTHR10019">
    <property type="entry name" value="SNF5"/>
    <property type="match status" value="1"/>
</dbReference>
<evidence type="ECO:0000313" key="7">
    <source>
        <dbReference type="Proteomes" id="UP000623129"/>
    </source>
</evidence>
<dbReference type="Pfam" id="PF04855">
    <property type="entry name" value="SNF5"/>
    <property type="match status" value="2"/>
</dbReference>
<reference evidence="6" key="1">
    <citation type="submission" date="2020-01" db="EMBL/GenBank/DDBJ databases">
        <title>Genome sequence of Kobresia littledalei, the first chromosome-level genome in the family Cyperaceae.</title>
        <authorList>
            <person name="Qu G."/>
        </authorList>
    </citation>
    <scope>NUCLEOTIDE SEQUENCE</scope>
    <source>
        <strain evidence="6">C.B.Clarke</strain>
        <tissue evidence="6">Leaf</tissue>
    </source>
</reference>
<evidence type="ECO:0000256" key="1">
    <source>
        <dbReference type="ARBA" id="ARBA00004123"/>
    </source>
</evidence>
<sequence>MKSFAGSTSKAASIKFRMPTRESLIPIRLDLDVDGHRYKDAFTWNPDDPDSEVLTFAKRTVKDLKLPPTFVTQISQSIQSQLAEFRSYGGQDMYIREKIVPLKVDLRVNNTVIRDSFLWDISNFESDPEEFARTLCNDLDVADPEVAPAIAVSIREQLFEIAAQSVSAVREAKLGKKGRRTYDLSKGGNNALDVSKYFGSKGSGVIRKRKDWYMNGPTVDILSNEEVGTLDELNSRLKRKLDEKEDSF</sequence>
<dbReference type="InterPro" id="IPR006939">
    <property type="entry name" value="SNF5"/>
</dbReference>
<dbReference type="GO" id="GO:0000228">
    <property type="term" value="C:nuclear chromosome"/>
    <property type="evidence" value="ECO:0007669"/>
    <property type="project" value="InterPro"/>
</dbReference>
<accession>A0A833QX05</accession>